<dbReference type="CDD" id="cd00093">
    <property type="entry name" value="HTH_XRE"/>
    <property type="match status" value="1"/>
</dbReference>
<dbReference type="RefSeq" id="WP_180906513.1">
    <property type="nucleotide sequence ID" value="NZ_CP040908.1"/>
</dbReference>
<gene>
    <name evidence="2" type="ORF">FH779_06870</name>
</gene>
<accession>A0A7H9DRR2</accession>
<organism evidence="2 3">
    <name type="scientific">Empedobacter falsenii</name>
    <dbReference type="NCBI Taxonomy" id="343874"/>
    <lineage>
        <taxon>Bacteria</taxon>
        <taxon>Pseudomonadati</taxon>
        <taxon>Bacteroidota</taxon>
        <taxon>Flavobacteriia</taxon>
        <taxon>Flavobacteriales</taxon>
        <taxon>Weeksellaceae</taxon>
        <taxon>Empedobacter</taxon>
    </lineage>
</organism>
<keyword evidence="3" id="KW-1185">Reference proteome</keyword>
<dbReference type="Proteomes" id="UP000510643">
    <property type="component" value="Chromosome"/>
</dbReference>
<evidence type="ECO:0000313" key="2">
    <source>
        <dbReference type="EMBL" id="QLL57814.1"/>
    </source>
</evidence>
<dbReference type="InterPro" id="IPR010982">
    <property type="entry name" value="Lambda_DNA-bd_dom_sf"/>
</dbReference>
<dbReference type="GeneID" id="78401171"/>
<reference evidence="2 3" key="1">
    <citation type="submission" date="2019-06" db="EMBL/GenBank/DDBJ databases">
        <title>Emergence of pandrug resistant Empedobacter falsenii in China.</title>
        <authorList>
            <person name="Dong N."/>
            <person name="Chen S."/>
            <person name="Zhang R."/>
        </authorList>
    </citation>
    <scope>NUCLEOTIDE SEQUENCE [LARGE SCALE GENOMIC DNA]</scope>
    <source>
        <strain evidence="2 3">1681-1</strain>
    </source>
</reference>
<sequence length="194" mass="22263">MNKEYYQKEYGKRVSKFLIYYNLTEGDLAKLIDSNSTNIRSIINGEVGLNINKMINIASVFGLTYYDFANPKFKLPSKSSLPELTIKIIKERQKKGSIIRDKSNILAIELDRLINEGILNKPITSKNLLSLMNSDAQKKSSTSITNLLRKEPRNALIIQLKQKYGNESIFIEKKYAEKYTNMSTEKLKLLLDSK</sequence>
<dbReference type="KEGG" id="efal:FH779_06870"/>
<evidence type="ECO:0000313" key="3">
    <source>
        <dbReference type="Proteomes" id="UP000510643"/>
    </source>
</evidence>
<protein>
    <recommendedName>
        <fullName evidence="1">HTH cro/C1-type domain-containing protein</fullName>
    </recommendedName>
</protein>
<dbReference type="InterPro" id="IPR001387">
    <property type="entry name" value="Cro/C1-type_HTH"/>
</dbReference>
<feature type="domain" description="HTH cro/C1-type" evidence="1">
    <location>
        <begin position="27"/>
        <end position="68"/>
    </location>
</feature>
<dbReference type="AlphaFoldDB" id="A0A7H9DRR2"/>
<evidence type="ECO:0000259" key="1">
    <source>
        <dbReference type="PROSITE" id="PS50943"/>
    </source>
</evidence>
<dbReference type="GO" id="GO:0003677">
    <property type="term" value="F:DNA binding"/>
    <property type="evidence" value="ECO:0007669"/>
    <property type="project" value="InterPro"/>
</dbReference>
<dbReference type="EMBL" id="CP040908">
    <property type="protein sequence ID" value="QLL57814.1"/>
    <property type="molecule type" value="Genomic_DNA"/>
</dbReference>
<name>A0A7H9DRR2_9FLAO</name>
<proteinExistence type="predicted"/>
<dbReference type="PROSITE" id="PS50943">
    <property type="entry name" value="HTH_CROC1"/>
    <property type="match status" value="1"/>
</dbReference>
<dbReference type="SUPFAM" id="SSF47413">
    <property type="entry name" value="lambda repressor-like DNA-binding domains"/>
    <property type="match status" value="1"/>
</dbReference>